<evidence type="ECO:0000256" key="4">
    <source>
        <dbReference type="ARBA" id="ARBA00023204"/>
    </source>
</evidence>
<dbReference type="InterPro" id="IPR013507">
    <property type="entry name" value="DNA_mismatch_S5_2-like"/>
</dbReference>
<dbReference type="PANTHER" id="PTHR10073">
    <property type="entry name" value="DNA MISMATCH REPAIR PROTEIN MLH, PMS, MUTL"/>
    <property type="match status" value="1"/>
</dbReference>
<dbReference type="InterPro" id="IPR014721">
    <property type="entry name" value="Ribsml_uS5_D2-typ_fold_subgr"/>
</dbReference>
<dbReference type="Pfam" id="PF01119">
    <property type="entry name" value="DNA_mis_repair"/>
    <property type="match status" value="1"/>
</dbReference>
<dbReference type="InterPro" id="IPR037198">
    <property type="entry name" value="MutL_C_sf"/>
</dbReference>
<dbReference type="SMART" id="SM01340">
    <property type="entry name" value="DNA_mis_repair"/>
    <property type="match status" value="1"/>
</dbReference>
<dbReference type="GO" id="GO:0140664">
    <property type="term" value="F:ATP-dependent DNA damage sensor activity"/>
    <property type="evidence" value="ECO:0007669"/>
    <property type="project" value="InterPro"/>
</dbReference>
<dbReference type="FunFam" id="3.30.565.10:FF:000003">
    <property type="entry name" value="DNA mismatch repair endonuclease MutL"/>
    <property type="match status" value="1"/>
</dbReference>
<dbReference type="GO" id="GO:0005524">
    <property type="term" value="F:ATP binding"/>
    <property type="evidence" value="ECO:0007669"/>
    <property type="project" value="InterPro"/>
</dbReference>
<comment type="similarity">
    <text evidence="1">Belongs to the DNA mismatch repair MutL/HexB family.</text>
</comment>
<dbReference type="GO" id="GO:0032300">
    <property type="term" value="C:mismatch repair complex"/>
    <property type="evidence" value="ECO:0007669"/>
    <property type="project" value="InterPro"/>
</dbReference>
<dbReference type="CDD" id="cd00782">
    <property type="entry name" value="MutL_Trans"/>
    <property type="match status" value="1"/>
</dbReference>
<keyword evidence="3" id="KW-0227">DNA damage</keyword>
<organism evidence="6 7">
    <name type="scientific">Thermocrinis albus (strain DSM 14484 / JCM 11386 / HI 11/12)</name>
    <dbReference type="NCBI Taxonomy" id="638303"/>
    <lineage>
        <taxon>Bacteria</taxon>
        <taxon>Pseudomonadati</taxon>
        <taxon>Aquificota</taxon>
        <taxon>Aquificia</taxon>
        <taxon>Aquificales</taxon>
        <taxon>Aquificaceae</taxon>
        <taxon>Thermocrinis</taxon>
    </lineage>
</organism>
<dbReference type="InterPro" id="IPR020568">
    <property type="entry name" value="Ribosomal_Su5_D2-typ_SF"/>
</dbReference>
<dbReference type="CDD" id="cd16926">
    <property type="entry name" value="HATPase_MutL-MLH-PMS-like"/>
    <property type="match status" value="1"/>
</dbReference>
<dbReference type="Proteomes" id="UP000002043">
    <property type="component" value="Chromosome"/>
</dbReference>
<evidence type="ECO:0000259" key="5">
    <source>
        <dbReference type="SMART" id="SM01340"/>
    </source>
</evidence>
<evidence type="ECO:0000256" key="3">
    <source>
        <dbReference type="ARBA" id="ARBA00022763"/>
    </source>
</evidence>
<dbReference type="HOGENOM" id="CLU_004131_4_1_0"/>
<dbReference type="Gene3D" id="3.30.230.10">
    <property type="match status" value="1"/>
</dbReference>
<evidence type="ECO:0000313" key="7">
    <source>
        <dbReference type="Proteomes" id="UP000002043"/>
    </source>
</evidence>
<dbReference type="GO" id="GO:0006298">
    <property type="term" value="P:mismatch repair"/>
    <property type="evidence" value="ECO:0007669"/>
    <property type="project" value="InterPro"/>
</dbReference>
<evidence type="ECO:0000256" key="2">
    <source>
        <dbReference type="ARBA" id="ARBA00021975"/>
    </source>
</evidence>
<dbReference type="InterPro" id="IPR036890">
    <property type="entry name" value="HATPase_C_sf"/>
</dbReference>
<dbReference type="InterPro" id="IPR014762">
    <property type="entry name" value="DNA_mismatch_repair_CS"/>
</dbReference>
<dbReference type="eggNOG" id="COG0323">
    <property type="taxonomic scope" value="Bacteria"/>
</dbReference>
<dbReference type="AlphaFoldDB" id="D3SMU7"/>
<dbReference type="STRING" id="638303.Thal_1448"/>
<keyword evidence="4" id="KW-0234">DNA repair</keyword>
<sequence length="426" mass="49064">MKIEILPPDVRACIAAGEVIDSPADCVKELVENSLDASAKRIEVEIVKGGKRYIRVKDDGTGIPPEDLPLVVLEGATSKIRRLEDLMHTTTYGFRGEALHAISKVSRMVISSRYFSEDVGREMRIEGGQVKEITQRGMGIGTQVEVFDLFYNLPVRQKFLKKEDTERNRITKLIKLYAMARPDVAFRLISEGKELLALPPAHHIAHRLQEIYNMPFETFERESNGVKVRLSVSVGNKTGEVFLVVNGRPVYNKNLLEYIRRHVGYRKVCLCEVEIPPFLLDVNVHPKKREVRFLKESLVKDLIKESVTRRVYLPYTFRQEETPYHPTPQLIGVLDDTIVIAKYGEYLYFFDVHLLSERDMYERGLSSSKACREAIKAGDRVEIPQLVELLKRWTSFQNREVCPHGRPIYFKLSIGEIYRQLDRKVK</sequence>
<dbReference type="Pfam" id="PF13589">
    <property type="entry name" value="HATPase_c_3"/>
    <property type="match status" value="1"/>
</dbReference>
<dbReference type="InterPro" id="IPR042120">
    <property type="entry name" value="MutL_C_dimsub"/>
</dbReference>
<dbReference type="OrthoDB" id="9763467at2"/>
<dbReference type="Gene3D" id="3.30.565.10">
    <property type="entry name" value="Histidine kinase-like ATPase, C-terminal domain"/>
    <property type="match status" value="1"/>
</dbReference>
<dbReference type="NCBIfam" id="TIGR00585">
    <property type="entry name" value="mutl"/>
    <property type="match status" value="1"/>
</dbReference>
<dbReference type="PANTHER" id="PTHR10073:SF12">
    <property type="entry name" value="DNA MISMATCH REPAIR PROTEIN MLH1"/>
    <property type="match status" value="1"/>
</dbReference>
<feature type="domain" description="DNA mismatch repair protein S5" evidence="5">
    <location>
        <begin position="204"/>
        <end position="312"/>
    </location>
</feature>
<evidence type="ECO:0000313" key="6">
    <source>
        <dbReference type="EMBL" id="ADC90077.1"/>
    </source>
</evidence>
<dbReference type="KEGG" id="tal:Thal_1448"/>
<dbReference type="GO" id="GO:0016887">
    <property type="term" value="F:ATP hydrolysis activity"/>
    <property type="evidence" value="ECO:0007669"/>
    <property type="project" value="InterPro"/>
</dbReference>
<protein>
    <recommendedName>
        <fullName evidence="2">DNA mismatch repair protein MutL</fullName>
    </recommendedName>
</protein>
<dbReference type="GO" id="GO:0030983">
    <property type="term" value="F:mismatched DNA binding"/>
    <property type="evidence" value="ECO:0007669"/>
    <property type="project" value="InterPro"/>
</dbReference>
<dbReference type="Gene3D" id="3.30.1540.20">
    <property type="entry name" value="MutL, C-terminal domain, dimerisation subdomain"/>
    <property type="match status" value="1"/>
</dbReference>
<reference evidence="7" key="1">
    <citation type="journal article" date="2010" name="Stand. Genomic Sci.">
        <title>Complete genome sequence of Thermocrinis albus type strain (HI 11/12T).</title>
        <authorList>
            <person name="Wirth R."/>
            <person name="Sikorski J."/>
            <person name="Brambilla E."/>
            <person name="Misra M."/>
            <person name="Lapidus A."/>
            <person name="Copeland A."/>
            <person name="Nolan M."/>
            <person name="Lucas S."/>
            <person name="Chen F."/>
            <person name="Tice H."/>
            <person name="Cheng J.F."/>
            <person name="Han C."/>
            <person name="Detter J.C."/>
            <person name="Tapia R."/>
            <person name="Bruce D."/>
            <person name="Goodwin L."/>
            <person name="Pitluck S."/>
            <person name="Pati A."/>
            <person name="Anderson I."/>
            <person name="Ivanova N."/>
            <person name="Mavromatis K."/>
            <person name="Mikhailova N."/>
            <person name="Chen A."/>
            <person name="Palaniappan K."/>
            <person name="Bilek Y."/>
            <person name="Hader T."/>
            <person name="Land M."/>
            <person name="Hauser L."/>
            <person name="Chang Y.J."/>
            <person name="Jeffries C.D."/>
            <person name="Tindall B.J."/>
            <person name="Rohde M."/>
            <person name="Goker M."/>
            <person name="Bristow J."/>
            <person name="Eisen J.A."/>
            <person name="Markowitz V."/>
            <person name="Hugenholtz P."/>
            <person name="Kyrpides N.C."/>
            <person name="Klenk H.P."/>
        </authorList>
    </citation>
    <scope>NUCLEOTIDE SEQUENCE [LARGE SCALE GENOMIC DNA]</scope>
    <source>
        <strain evidence="7">DSM 14484 / JCM 11386 / HI 11/12</strain>
    </source>
</reference>
<dbReference type="InterPro" id="IPR038973">
    <property type="entry name" value="MutL/Mlh/Pms-like"/>
</dbReference>
<proteinExistence type="inferred from homology"/>
<dbReference type="SUPFAM" id="SSF118116">
    <property type="entry name" value="DNA mismatch repair protein MutL"/>
    <property type="match status" value="1"/>
</dbReference>
<dbReference type="EMBL" id="CP001931">
    <property type="protein sequence ID" value="ADC90077.1"/>
    <property type="molecule type" value="Genomic_DNA"/>
</dbReference>
<name>D3SMU7_THEAH</name>
<gene>
    <name evidence="6" type="ordered locus">Thal_1448</name>
</gene>
<dbReference type="SUPFAM" id="SSF54211">
    <property type="entry name" value="Ribosomal protein S5 domain 2-like"/>
    <property type="match status" value="1"/>
</dbReference>
<dbReference type="PROSITE" id="PS00058">
    <property type="entry name" value="DNA_MISMATCH_REPAIR_1"/>
    <property type="match status" value="1"/>
</dbReference>
<accession>D3SMU7</accession>
<dbReference type="InterPro" id="IPR002099">
    <property type="entry name" value="MutL/Mlh/PMS"/>
</dbReference>
<dbReference type="SUPFAM" id="SSF55874">
    <property type="entry name" value="ATPase domain of HSP90 chaperone/DNA topoisomerase II/histidine kinase"/>
    <property type="match status" value="1"/>
</dbReference>
<keyword evidence="7" id="KW-1185">Reference proteome</keyword>
<evidence type="ECO:0000256" key="1">
    <source>
        <dbReference type="ARBA" id="ARBA00006082"/>
    </source>
</evidence>